<dbReference type="InterPro" id="IPR012348">
    <property type="entry name" value="RNR-like"/>
</dbReference>
<dbReference type="CDD" id="cd01057">
    <property type="entry name" value="AAMH_A"/>
    <property type="match status" value="1"/>
</dbReference>
<dbReference type="EMBL" id="SLVJ01000005">
    <property type="protein sequence ID" value="TCM68304.1"/>
    <property type="molecule type" value="Genomic_DNA"/>
</dbReference>
<gene>
    <name evidence="4" type="ORF">EC844_1057</name>
</gene>
<dbReference type="InterPro" id="IPR009078">
    <property type="entry name" value="Ferritin-like_SF"/>
</dbReference>
<sequence length="518" mass="60839">MNSPAKDNAATAAKTATKKMNAKERYRILSRDLDWDFSYVDRKDAFPYEEFEGIKITDWSKWEDPFRLTMDNYWKYQAEKEKKLYAIFDAFSQNNGQMNVSNERYLNAIKLFLTAVTPLEYQAYQGYAHVGRQFSGIGARIASQMQSIDELRHVQTQIHAMSHYNKFFDGFQDWAHMHDRVWYLSVPKSFFEDARSAGPFEFLLAISFAFEYVLTNLLFVPFMSGAAYNGDMATVTFGFSAQSDEARHMTLGLEIVKFLLEQHEDNVPIVQEWIDKWFWRGTRLLSIVGMMMDYMLPNKVMSWKEAWEVYFEQAGGALFKDLSRYGIRMPKYSEVITKEKEHVSHQAWWIFYNFGHAAGFHTWIPTDEEMDWLSEKYPDTFDKYYRPRWELARKLEAEGKRFYSDGLPQLCQICQIPMTFTEMDGDPTIFSYRDSIYNGERYHTCSDGCHDIFEREPEKYAQAWMPVNQILQGNCGGPDLESILRDYYNINVGADNMDIEGSPDQQRWNKWKGKADKA</sequence>
<dbReference type="OrthoDB" id="8521924at2"/>
<dbReference type="InterPro" id="IPR003430">
    <property type="entry name" value="Phenol_Hydrox"/>
</dbReference>
<keyword evidence="2" id="KW-0503">Monooxygenase</keyword>
<reference evidence="4 5" key="1">
    <citation type="submission" date="2019-03" db="EMBL/GenBank/DDBJ databases">
        <title>Genomic analyses of the natural microbiome of Caenorhabditis elegans.</title>
        <authorList>
            <person name="Samuel B."/>
        </authorList>
    </citation>
    <scope>NUCLEOTIDE SEQUENCE [LARGE SCALE GENOMIC DNA]</scope>
    <source>
        <strain evidence="4 5">JUb89</strain>
    </source>
</reference>
<accession>A0A4R1XUW1</accession>
<keyword evidence="5" id="KW-1185">Reference proteome</keyword>
<evidence type="ECO:0000313" key="4">
    <source>
        <dbReference type="EMBL" id="TCM68304.1"/>
    </source>
</evidence>
<dbReference type="GO" id="GO:0004497">
    <property type="term" value="F:monooxygenase activity"/>
    <property type="evidence" value="ECO:0007669"/>
    <property type="project" value="UniProtKB-KW"/>
</dbReference>
<protein>
    <submittedName>
        <fullName evidence="4">Dimethylsulfoxide oxygenase delta subunit</fullName>
    </submittedName>
</protein>
<keyword evidence="1" id="KW-0560">Oxidoreductase</keyword>
<evidence type="ECO:0000259" key="3">
    <source>
        <dbReference type="Pfam" id="PF04945"/>
    </source>
</evidence>
<dbReference type="Proteomes" id="UP000294963">
    <property type="component" value="Unassembled WGS sequence"/>
</dbReference>
<evidence type="ECO:0000256" key="2">
    <source>
        <dbReference type="ARBA" id="ARBA00023033"/>
    </source>
</evidence>
<comment type="caution">
    <text evidence="4">The sequence shown here is derived from an EMBL/GenBank/DDBJ whole genome shotgun (WGS) entry which is preliminary data.</text>
</comment>
<dbReference type="SUPFAM" id="SSF47240">
    <property type="entry name" value="Ferritin-like"/>
    <property type="match status" value="1"/>
</dbReference>
<proteinExistence type="predicted"/>
<organism evidence="4 5">
    <name type="scientific">Acinetobacter calcoaceticus</name>
    <dbReference type="NCBI Taxonomy" id="471"/>
    <lineage>
        <taxon>Bacteria</taxon>
        <taxon>Pseudomonadati</taxon>
        <taxon>Pseudomonadota</taxon>
        <taxon>Gammaproteobacteria</taxon>
        <taxon>Moraxellales</taxon>
        <taxon>Moraxellaceae</taxon>
        <taxon>Acinetobacter</taxon>
        <taxon>Acinetobacter calcoaceticus/baumannii complex</taxon>
    </lineage>
</organism>
<evidence type="ECO:0000256" key="1">
    <source>
        <dbReference type="ARBA" id="ARBA00023002"/>
    </source>
</evidence>
<dbReference type="Pfam" id="PF04945">
    <property type="entry name" value="YHS"/>
    <property type="match status" value="1"/>
</dbReference>
<name>A0A4R1XUW1_ACICA</name>
<dbReference type="Pfam" id="PF02332">
    <property type="entry name" value="Phenol_Hydrox"/>
    <property type="match status" value="1"/>
</dbReference>
<evidence type="ECO:0000313" key="5">
    <source>
        <dbReference type="Proteomes" id="UP000294963"/>
    </source>
</evidence>
<feature type="domain" description="YHS" evidence="3">
    <location>
        <begin position="432"/>
        <end position="464"/>
    </location>
</feature>
<dbReference type="Gene3D" id="1.10.620.20">
    <property type="entry name" value="Ribonucleotide Reductase, subunit A"/>
    <property type="match status" value="1"/>
</dbReference>
<dbReference type="InterPro" id="IPR007029">
    <property type="entry name" value="YHS_dom"/>
</dbReference>
<dbReference type="AlphaFoldDB" id="A0A4R1XUW1"/>